<comment type="cofactor">
    <cofactor evidence="1">
        <name>Zn(2+)</name>
        <dbReference type="ChEBI" id="CHEBI:29105"/>
    </cofactor>
</comment>
<dbReference type="ExpressionAtlas" id="A0A0Q3GKD5">
    <property type="expression patterns" value="baseline and differential"/>
</dbReference>
<dbReference type="KEGG" id="bdi:100844658"/>
<feature type="domain" description="Extradiol ring-cleavage dioxygenase class III enzyme subunit B" evidence="7">
    <location>
        <begin position="46"/>
        <end position="304"/>
    </location>
</feature>
<dbReference type="Pfam" id="PF02900">
    <property type="entry name" value="LigB"/>
    <property type="match status" value="1"/>
</dbReference>
<dbReference type="EnsemblPlants" id="KQK10877">
    <property type="protein sequence ID" value="KQK10877"/>
    <property type="gene ID" value="BRADI_2g56786v3"/>
</dbReference>
<keyword evidence="5" id="KW-0560">Oxidoreductase</keyword>
<dbReference type="PIRSF" id="PIRSF006157">
    <property type="entry name" value="Doxgns_DODA"/>
    <property type="match status" value="1"/>
</dbReference>
<reference evidence="8 9" key="1">
    <citation type="journal article" date="2010" name="Nature">
        <title>Genome sequencing and analysis of the model grass Brachypodium distachyon.</title>
        <authorList>
            <consortium name="International Brachypodium Initiative"/>
        </authorList>
    </citation>
    <scope>NUCLEOTIDE SEQUENCE [LARGE SCALE GENOMIC DNA]</scope>
    <source>
        <strain evidence="8 9">Bd21</strain>
    </source>
</reference>
<accession>A0A0Q3GKD5</accession>
<dbReference type="EMBL" id="CM000881">
    <property type="protein sequence ID" value="KQK10877.1"/>
    <property type="molecule type" value="Genomic_DNA"/>
</dbReference>
<feature type="region of interest" description="Disordered" evidence="6">
    <location>
        <begin position="1"/>
        <end position="35"/>
    </location>
</feature>
<comment type="similarity">
    <text evidence="2">Belongs to the DODA-type extradiol aromatic ring-opening dioxygenase family.</text>
</comment>
<gene>
    <name evidence="9" type="primary">LOC100844658</name>
    <name evidence="8" type="ORF">BRADI_2g56786v3</name>
</gene>
<dbReference type="Proteomes" id="UP000008810">
    <property type="component" value="Chromosome 2"/>
</dbReference>
<feature type="compositionally biased region" description="Polar residues" evidence="6">
    <location>
        <begin position="1"/>
        <end position="12"/>
    </location>
</feature>
<dbReference type="GO" id="GO:0008198">
    <property type="term" value="F:ferrous iron binding"/>
    <property type="evidence" value="ECO:0007669"/>
    <property type="project" value="InterPro"/>
</dbReference>
<evidence type="ECO:0000259" key="7">
    <source>
        <dbReference type="Pfam" id="PF02900"/>
    </source>
</evidence>
<evidence type="ECO:0000256" key="3">
    <source>
        <dbReference type="ARBA" id="ARBA00022723"/>
    </source>
</evidence>
<dbReference type="PANTHER" id="PTHR30096">
    <property type="entry name" value="4,5-DOPA DIOXYGENASE EXTRADIOL-LIKE PROTEIN"/>
    <property type="match status" value="1"/>
</dbReference>
<evidence type="ECO:0000313" key="9">
    <source>
        <dbReference type="EnsemblPlants" id="KQK10877"/>
    </source>
</evidence>
<evidence type="ECO:0000313" key="8">
    <source>
        <dbReference type="EMBL" id="KQK10877.1"/>
    </source>
</evidence>
<keyword evidence="10" id="KW-1185">Reference proteome</keyword>
<evidence type="ECO:0000256" key="6">
    <source>
        <dbReference type="SAM" id="MobiDB-lite"/>
    </source>
</evidence>
<evidence type="ECO:0000313" key="10">
    <source>
        <dbReference type="Proteomes" id="UP000008810"/>
    </source>
</evidence>
<dbReference type="Gene3D" id="3.40.830.10">
    <property type="entry name" value="LigB-like"/>
    <property type="match status" value="1"/>
</dbReference>
<dbReference type="GO" id="GO:0008270">
    <property type="term" value="F:zinc ion binding"/>
    <property type="evidence" value="ECO:0007669"/>
    <property type="project" value="InterPro"/>
</dbReference>
<dbReference type="InterPro" id="IPR004183">
    <property type="entry name" value="Xdiol_dOase_suB"/>
</dbReference>
<reference evidence="9" key="3">
    <citation type="submission" date="2018-08" db="UniProtKB">
        <authorList>
            <consortium name="EnsemblPlants"/>
        </authorList>
    </citation>
    <scope>IDENTIFICATION</scope>
    <source>
        <strain evidence="9">cv. Bd21</strain>
    </source>
</reference>
<keyword evidence="4" id="KW-0862">Zinc</keyword>
<proteinExistence type="inferred from homology"/>
<evidence type="ECO:0000256" key="4">
    <source>
        <dbReference type="ARBA" id="ARBA00022833"/>
    </source>
</evidence>
<dbReference type="InterPro" id="IPR014436">
    <property type="entry name" value="Extradiol_dOase_DODA"/>
</dbReference>
<protein>
    <recommendedName>
        <fullName evidence="7">Extradiol ring-cleavage dioxygenase class III enzyme subunit B domain-containing protein</fullName>
    </recommendedName>
</protein>
<evidence type="ECO:0000256" key="2">
    <source>
        <dbReference type="ARBA" id="ARBA00007581"/>
    </source>
</evidence>
<name>A0A0Q3GKD5_BRADI</name>
<organism evidence="8">
    <name type="scientific">Brachypodium distachyon</name>
    <name type="common">Purple false brome</name>
    <name type="synonym">Trachynia distachya</name>
    <dbReference type="NCBI Taxonomy" id="15368"/>
    <lineage>
        <taxon>Eukaryota</taxon>
        <taxon>Viridiplantae</taxon>
        <taxon>Streptophyta</taxon>
        <taxon>Embryophyta</taxon>
        <taxon>Tracheophyta</taxon>
        <taxon>Spermatophyta</taxon>
        <taxon>Magnoliopsida</taxon>
        <taxon>Liliopsida</taxon>
        <taxon>Poales</taxon>
        <taxon>Poaceae</taxon>
        <taxon>BOP clade</taxon>
        <taxon>Pooideae</taxon>
        <taxon>Stipodae</taxon>
        <taxon>Brachypodieae</taxon>
        <taxon>Brachypodium</taxon>
    </lineage>
</organism>
<dbReference type="PANTHER" id="PTHR30096:SF22">
    <property type="entry name" value="OS01G0878900 PROTEIN"/>
    <property type="match status" value="1"/>
</dbReference>
<reference evidence="8" key="2">
    <citation type="submission" date="2017-06" db="EMBL/GenBank/DDBJ databases">
        <title>WGS assembly of Brachypodium distachyon.</title>
        <authorList>
            <consortium name="The International Brachypodium Initiative"/>
            <person name="Lucas S."/>
            <person name="Harmon-Smith M."/>
            <person name="Lail K."/>
            <person name="Tice H."/>
            <person name="Grimwood J."/>
            <person name="Bruce D."/>
            <person name="Barry K."/>
            <person name="Shu S."/>
            <person name="Lindquist E."/>
            <person name="Wang M."/>
            <person name="Pitluck S."/>
            <person name="Vogel J.P."/>
            <person name="Garvin D.F."/>
            <person name="Mockler T.C."/>
            <person name="Schmutz J."/>
            <person name="Rokhsar D."/>
            <person name="Bevan M.W."/>
        </authorList>
    </citation>
    <scope>NUCLEOTIDE SEQUENCE</scope>
    <source>
        <strain evidence="8">Bd21</strain>
    </source>
</reference>
<dbReference type="SUPFAM" id="SSF53213">
    <property type="entry name" value="LigB-like"/>
    <property type="match status" value="1"/>
</dbReference>
<dbReference type="AlphaFoldDB" id="A0A0Q3GKD5"/>
<dbReference type="STRING" id="15368.A0A0Q3GKD5"/>
<dbReference type="FunCoup" id="A0A0Q3GKD5">
    <property type="interactions" value="107"/>
</dbReference>
<dbReference type="GO" id="GO:0016702">
    <property type="term" value="F:oxidoreductase activity, acting on single donors with incorporation of molecular oxygen, incorporation of two atoms of oxygen"/>
    <property type="evidence" value="ECO:0007669"/>
    <property type="project" value="UniProtKB-ARBA"/>
</dbReference>
<sequence>MGQRQTKVTNQDAARHATRHPRGDQEETEATGRRRPLTTPAAAMDTFFLSHGSPMVSIDETIPARKFFQSWLPAAVAGPGTPRAILVVSAHWETATPAVNVIRGNNDTIYDFGGFPRPMYQLKYPAPGAPDLAKKTKELLEQAGFGPVKEDHTRGLDHGAWVPLMFMYPEANIPVYQLSVQTHRDGTYHHNLGKALAPLREEGVLVLGSGSATHNLRKMGPSGSPVPKWASDFDTWLKDSLLDGRHEDVNRYEEKAPSAKVAHPSPEHFYPLHVALGAAGAQCKAELVHHSWDEGSLSYASYRFTPEN</sequence>
<keyword evidence="3" id="KW-0479">Metal-binding</keyword>
<dbReference type="GeneID" id="100844658"/>
<dbReference type="CDD" id="cd07363">
    <property type="entry name" value="45_DOPA_Dioxygenase"/>
    <property type="match status" value="1"/>
</dbReference>
<dbReference type="OrthoDB" id="7396853at2759"/>
<dbReference type="Gramene" id="KQK10877">
    <property type="protein sequence ID" value="KQK10877"/>
    <property type="gene ID" value="BRADI_2g56786v3"/>
</dbReference>
<dbReference type="RefSeq" id="XP_003564766.2">
    <property type="nucleotide sequence ID" value="XM_003564718.4"/>
</dbReference>
<evidence type="ECO:0000256" key="1">
    <source>
        <dbReference type="ARBA" id="ARBA00001947"/>
    </source>
</evidence>
<evidence type="ECO:0000256" key="5">
    <source>
        <dbReference type="ARBA" id="ARBA00023002"/>
    </source>
</evidence>